<name>A0AAX3ZWN3_9CAUD</name>
<reference evidence="2 3" key="1">
    <citation type="submission" date="2023-08" db="EMBL/GenBank/DDBJ databases">
        <authorList>
            <person name="Du S."/>
            <person name="Wu Z."/>
            <person name="Wu Y."/>
            <person name="Yang M."/>
            <person name="Shao J."/>
            <person name="Liu H."/>
            <person name="Zhao Y."/>
            <person name="Zhang Z."/>
        </authorList>
    </citation>
    <scope>NUCLEOTIDE SEQUENCE [LARGE SCALE GENOMIC DNA]</scope>
</reference>
<gene>
    <name evidence="2" type="ORF">CRP114_gp51</name>
</gene>
<accession>A0AAX3ZWN3</accession>
<sequence length="60" mass="6626">MRNADGVIEALKVADRIAEEDKELLARLANCGARGIREMTAGERRASVDREQANNSDKKI</sequence>
<evidence type="ECO:0000256" key="1">
    <source>
        <dbReference type="SAM" id="MobiDB-lite"/>
    </source>
</evidence>
<organism evidence="2 3">
    <name type="scientific">Roseobacter phage CRP-114</name>
    <dbReference type="NCBI Taxonomy" id="3072842"/>
    <lineage>
        <taxon>Viruses</taxon>
        <taxon>Duplodnaviria</taxon>
        <taxon>Heunggongvirae</taxon>
        <taxon>Uroviricota</taxon>
        <taxon>Caudoviricetes</taxon>
        <taxon>Autographivirales</taxon>
        <taxon>Autographivirales incertae sedis</taxon>
        <taxon>Dynamenevirus</taxon>
        <taxon>Dynamenevirus CRP114</taxon>
    </lineage>
</organism>
<dbReference type="EMBL" id="OR420740">
    <property type="protein sequence ID" value="WMM95250.1"/>
    <property type="molecule type" value="Genomic_DNA"/>
</dbReference>
<evidence type="ECO:0000313" key="3">
    <source>
        <dbReference type="Proteomes" id="UP001301566"/>
    </source>
</evidence>
<evidence type="ECO:0000313" key="2">
    <source>
        <dbReference type="EMBL" id="WMM95250.1"/>
    </source>
</evidence>
<protein>
    <submittedName>
        <fullName evidence="2">Uncharacterized protein</fullName>
    </submittedName>
</protein>
<keyword evidence="3" id="KW-1185">Reference proteome</keyword>
<feature type="region of interest" description="Disordered" evidence="1">
    <location>
        <begin position="39"/>
        <end position="60"/>
    </location>
</feature>
<proteinExistence type="predicted"/>
<dbReference type="Proteomes" id="UP001301566">
    <property type="component" value="Segment"/>
</dbReference>